<evidence type="ECO:0000256" key="3">
    <source>
        <dbReference type="ARBA" id="ARBA00022741"/>
    </source>
</evidence>
<dbReference type="InterPro" id="IPR013749">
    <property type="entry name" value="PM/HMP-P_kinase-1"/>
</dbReference>
<name>A0A4V3GR30_9BACT</name>
<feature type="domain" description="Pyridoxamine kinase/Phosphomethylpyrimidine kinase" evidence="6">
    <location>
        <begin position="37"/>
        <end position="263"/>
    </location>
</feature>
<keyword evidence="8" id="KW-1185">Reference proteome</keyword>
<comment type="caution">
    <text evidence="7">The sequence shown here is derived from an EMBL/GenBank/DDBJ whole genome shotgun (WGS) entry which is preliminary data.</text>
</comment>
<proteinExistence type="predicted"/>
<keyword evidence="2" id="KW-0808">Transferase</keyword>
<dbReference type="AlphaFoldDB" id="A0A4V3GR30"/>
<evidence type="ECO:0000313" key="8">
    <source>
        <dbReference type="Proteomes" id="UP000294817"/>
    </source>
</evidence>
<dbReference type="InterPro" id="IPR029056">
    <property type="entry name" value="Ribokinase-like"/>
</dbReference>
<dbReference type="GO" id="GO:0005829">
    <property type="term" value="C:cytosol"/>
    <property type="evidence" value="ECO:0007669"/>
    <property type="project" value="TreeGrafter"/>
</dbReference>
<dbReference type="Pfam" id="PF08543">
    <property type="entry name" value="Phos_pyr_kin"/>
    <property type="match status" value="1"/>
</dbReference>
<dbReference type="NCBIfam" id="NF005491">
    <property type="entry name" value="PRK07105.1"/>
    <property type="match status" value="1"/>
</dbReference>
<evidence type="ECO:0000256" key="1">
    <source>
        <dbReference type="ARBA" id="ARBA00012104"/>
    </source>
</evidence>
<protein>
    <recommendedName>
        <fullName evidence="1">pyridoxal kinase</fullName>
        <ecNumber evidence="1">2.7.1.35</ecNumber>
    </recommendedName>
</protein>
<sequence>MMYLKEKPIKRVAAIHDLSGFGKASLTVVIPILSSMEIQVCPIPTAILSTHTGGFKEYTFLDLTDNMKDIIEHWKKIDLSFDAIYSGFLGSEKQIDIVLEFIQYFSQKNETLVVVDPVMGDDGKLYATITEDLVKDMKKLISKSHVITPNLTEACFLLDEKYDQDISEEMLKSWVKRLSDMGPEVVIITSVPDESKSKIGVLAYERTNNRFWKITNNYIKALYPGTGDAFASVIVGSLLNGDSVPMAIDRATQFVSACLKASYGYKYPQREGILLEKVLDTLNAPTFLQSYEIF</sequence>
<evidence type="ECO:0000313" key="7">
    <source>
        <dbReference type="EMBL" id="TDX17363.1"/>
    </source>
</evidence>
<dbReference type="EMBL" id="SODZ01000001">
    <property type="protein sequence ID" value="TDX17363.1"/>
    <property type="molecule type" value="Genomic_DNA"/>
</dbReference>
<dbReference type="Gene3D" id="3.40.1190.20">
    <property type="match status" value="1"/>
</dbReference>
<keyword evidence="4 7" id="KW-0418">Kinase</keyword>
<dbReference type="SUPFAM" id="SSF53613">
    <property type="entry name" value="Ribokinase-like"/>
    <property type="match status" value="1"/>
</dbReference>
<evidence type="ECO:0000256" key="2">
    <source>
        <dbReference type="ARBA" id="ARBA00022679"/>
    </source>
</evidence>
<dbReference type="EC" id="2.7.1.35" evidence="1"/>
<keyword evidence="5" id="KW-0067">ATP-binding</keyword>
<dbReference type="PANTHER" id="PTHR10534">
    <property type="entry name" value="PYRIDOXAL KINASE"/>
    <property type="match status" value="1"/>
</dbReference>
<dbReference type="GO" id="GO:0009443">
    <property type="term" value="P:pyridoxal 5'-phosphate salvage"/>
    <property type="evidence" value="ECO:0007669"/>
    <property type="project" value="InterPro"/>
</dbReference>
<gene>
    <name evidence="7" type="ORF">C8D74_10182</name>
</gene>
<accession>A0A4V3GR30</accession>
<dbReference type="CDD" id="cd01173">
    <property type="entry name" value="pyridoxal_pyridoxamine_kinase"/>
    <property type="match status" value="1"/>
</dbReference>
<dbReference type="InterPro" id="IPR004625">
    <property type="entry name" value="PyrdxlKinase"/>
</dbReference>
<dbReference type="PANTHER" id="PTHR10534:SF2">
    <property type="entry name" value="PYRIDOXAL KINASE"/>
    <property type="match status" value="1"/>
</dbReference>
<keyword evidence="3" id="KW-0547">Nucleotide-binding</keyword>
<dbReference type="Proteomes" id="UP000294817">
    <property type="component" value="Unassembled WGS sequence"/>
</dbReference>
<reference evidence="7 8" key="1">
    <citation type="submission" date="2019-03" db="EMBL/GenBank/DDBJ databases">
        <title>Genomic Encyclopedia of Type Strains, Phase IV (KMG-IV): sequencing the most valuable type-strain genomes for metagenomic binning, comparative biology and taxonomic classification.</title>
        <authorList>
            <person name="Goeker M."/>
        </authorList>
    </citation>
    <scope>NUCLEOTIDE SEQUENCE [LARGE SCALE GENOMIC DNA]</scope>
    <source>
        <strain evidence="7 8">DSM 13575</strain>
    </source>
</reference>
<organism evidence="7 8">
    <name type="scientific">Petrotoga sibirica</name>
    <dbReference type="NCBI Taxonomy" id="156202"/>
    <lineage>
        <taxon>Bacteria</taxon>
        <taxon>Thermotogati</taxon>
        <taxon>Thermotogota</taxon>
        <taxon>Thermotogae</taxon>
        <taxon>Petrotogales</taxon>
        <taxon>Petrotogaceae</taxon>
        <taxon>Petrotoga</taxon>
    </lineage>
</organism>
<evidence type="ECO:0000259" key="6">
    <source>
        <dbReference type="Pfam" id="PF08543"/>
    </source>
</evidence>
<evidence type="ECO:0000256" key="4">
    <source>
        <dbReference type="ARBA" id="ARBA00022777"/>
    </source>
</evidence>
<dbReference type="GO" id="GO:0005524">
    <property type="term" value="F:ATP binding"/>
    <property type="evidence" value="ECO:0007669"/>
    <property type="project" value="UniProtKB-KW"/>
</dbReference>
<dbReference type="GO" id="GO:0008478">
    <property type="term" value="F:pyridoxal kinase activity"/>
    <property type="evidence" value="ECO:0007669"/>
    <property type="project" value="UniProtKB-EC"/>
</dbReference>
<evidence type="ECO:0000256" key="5">
    <source>
        <dbReference type="ARBA" id="ARBA00022840"/>
    </source>
</evidence>